<comment type="similarity">
    <text evidence="2 6">Belongs to the sodium:solute symporter (SSF) (TC 2.A.21) family.</text>
</comment>
<keyword evidence="3 7" id="KW-0812">Transmembrane</keyword>
<proteinExistence type="inferred from homology"/>
<evidence type="ECO:0008006" key="10">
    <source>
        <dbReference type="Google" id="ProtNLM"/>
    </source>
</evidence>
<feature type="transmembrane region" description="Helical" evidence="7">
    <location>
        <begin position="470"/>
        <end position="489"/>
    </location>
</feature>
<dbReference type="Proteomes" id="UP001164459">
    <property type="component" value="Chromosome"/>
</dbReference>
<protein>
    <recommendedName>
        <fullName evidence="10">Sodium transporter</fullName>
    </recommendedName>
</protein>
<sequence length="610" mass="64582">MLDLVLVLAFIAYSVSAGLRARKVASRDLGEFFLAGRTLRGWQAGASMAATQFAADTPLLVTGLVAAGGLSRLWLLWSYGLSFLLLAYVFAGPWRRARVLTDAELVELRYGGRGALALRACKALYYGGVLNGAALAMVVVGAVRFTEVFLPWHAWLPEAWFSPVVALVRAFGGQFVAISGAAPDVAGADALISLVVLLGFTALYSLTGGLRAVVATDVVQLAIMLIGTALYAGAVLAAVGGPGDITAALVAGHGEAQATAWLSLWPGDAFAPALLVVLVLPWLFQASADGTGYLAQRCMACSDEVEARRSGLVFAWLQIVIRSVPWVITALGLLVLLPPGPGPVDVAAREQTFVQGIDLLLSPGARGLMLVAMLAALASTIDTHLNWGASYWSHDVYGRLWCEALRKRKPSGRELVWVARAANVALLLVALILAARIGSIQAAWHVSLLFGAGIGAVLILRWLWERINLWSEFAAIAVSLVLAPTLLAWSDDAHWRLAVMAVVSTLVTTIVALCTAPADPASLLEFYRRARPLGFWARTAAAAGDDPRAPRRALARALGHVVRDGLALYLALYGSIRLLFPLPAGGRVGAIAALAVSGALVLWSLRSRVE</sequence>
<feature type="transmembrane region" description="Helical" evidence="7">
    <location>
        <begin position="185"/>
        <end position="206"/>
    </location>
</feature>
<feature type="transmembrane region" description="Helical" evidence="7">
    <location>
        <begin position="443"/>
        <end position="463"/>
    </location>
</feature>
<feature type="transmembrane region" description="Helical" evidence="7">
    <location>
        <begin position="260"/>
        <end position="284"/>
    </location>
</feature>
<evidence type="ECO:0000313" key="8">
    <source>
        <dbReference type="EMBL" id="WAS91587.1"/>
    </source>
</evidence>
<evidence type="ECO:0000256" key="7">
    <source>
        <dbReference type="SAM" id="Phobius"/>
    </source>
</evidence>
<evidence type="ECO:0000256" key="4">
    <source>
        <dbReference type="ARBA" id="ARBA00022989"/>
    </source>
</evidence>
<evidence type="ECO:0000256" key="1">
    <source>
        <dbReference type="ARBA" id="ARBA00004141"/>
    </source>
</evidence>
<dbReference type="PANTHER" id="PTHR11819">
    <property type="entry name" value="SOLUTE CARRIER FAMILY 5"/>
    <property type="match status" value="1"/>
</dbReference>
<evidence type="ECO:0000256" key="3">
    <source>
        <dbReference type="ARBA" id="ARBA00022692"/>
    </source>
</evidence>
<keyword evidence="4 7" id="KW-1133">Transmembrane helix</keyword>
<feature type="transmembrane region" description="Helical" evidence="7">
    <location>
        <begin position="495"/>
        <end position="518"/>
    </location>
</feature>
<dbReference type="RefSeq" id="WP_269033949.1">
    <property type="nucleotide sequence ID" value="NZ_CP114040.1"/>
</dbReference>
<dbReference type="InterPro" id="IPR038377">
    <property type="entry name" value="Na/Glc_symporter_sf"/>
</dbReference>
<feature type="transmembrane region" description="Helical" evidence="7">
    <location>
        <begin position="586"/>
        <end position="605"/>
    </location>
</feature>
<organism evidence="8 9">
    <name type="scientific">Nannocystis punicea</name>
    <dbReference type="NCBI Taxonomy" id="2995304"/>
    <lineage>
        <taxon>Bacteria</taxon>
        <taxon>Pseudomonadati</taxon>
        <taxon>Myxococcota</taxon>
        <taxon>Polyangia</taxon>
        <taxon>Nannocystales</taxon>
        <taxon>Nannocystaceae</taxon>
        <taxon>Nannocystis</taxon>
    </lineage>
</organism>
<gene>
    <name evidence="8" type="ORF">O0S08_35855</name>
</gene>
<feature type="transmembrane region" description="Helical" evidence="7">
    <location>
        <begin position="313"/>
        <end position="337"/>
    </location>
</feature>
<evidence type="ECO:0000256" key="5">
    <source>
        <dbReference type="ARBA" id="ARBA00023136"/>
    </source>
</evidence>
<feature type="transmembrane region" description="Helical" evidence="7">
    <location>
        <begin position="218"/>
        <end position="239"/>
    </location>
</feature>
<keyword evidence="5 7" id="KW-0472">Membrane</keyword>
<evidence type="ECO:0000256" key="2">
    <source>
        <dbReference type="ARBA" id="ARBA00006434"/>
    </source>
</evidence>
<name>A0ABY7GX84_9BACT</name>
<evidence type="ECO:0000313" key="9">
    <source>
        <dbReference type="Proteomes" id="UP001164459"/>
    </source>
</evidence>
<dbReference type="PANTHER" id="PTHR11819:SF195">
    <property type="entry name" value="SODIUM_GLUCOSE COTRANSPORTER 4"/>
    <property type="match status" value="1"/>
</dbReference>
<dbReference type="PROSITE" id="PS50283">
    <property type="entry name" value="NA_SOLUT_SYMP_3"/>
    <property type="match status" value="1"/>
</dbReference>
<comment type="subcellular location">
    <subcellularLocation>
        <location evidence="1">Membrane</location>
        <topology evidence="1">Multi-pass membrane protein</topology>
    </subcellularLocation>
</comment>
<dbReference type="Pfam" id="PF00474">
    <property type="entry name" value="SSF"/>
    <property type="match status" value="2"/>
</dbReference>
<keyword evidence="9" id="KW-1185">Reference proteome</keyword>
<dbReference type="Gene3D" id="1.20.1730.10">
    <property type="entry name" value="Sodium/glucose cotransporter"/>
    <property type="match status" value="1"/>
</dbReference>
<feature type="transmembrane region" description="Helical" evidence="7">
    <location>
        <begin position="123"/>
        <end position="145"/>
    </location>
</feature>
<feature type="transmembrane region" description="Helical" evidence="7">
    <location>
        <begin position="74"/>
        <end position="91"/>
    </location>
</feature>
<accession>A0ABY7GX84</accession>
<dbReference type="EMBL" id="CP114040">
    <property type="protein sequence ID" value="WAS91587.1"/>
    <property type="molecule type" value="Genomic_DNA"/>
</dbReference>
<feature type="transmembrane region" description="Helical" evidence="7">
    <location>
        <begin position="415"/>
        <end position="437"/>
    </location>
</feature>
<reference evidence="8" key="1">
    <citation type="submission" date="2022-11" db="EMBL/GenBank/DDBJ databases">
        <title>Minimal conservation of predation-associated metabolite biosynthetic gene clusters underscores biosynthetic potential of Myxococcota including descriptions for ten novel species: Archangium lansinium sp. nov., Myxococcus landrumus sp. nov., Nannocystis bai.</title>
        <authorList>
            <person name="Ahearne A."/>
            <person name="Stevens C."/>
            <person name="Dowd S."/>
        </authorList>
    </citation>
    <scope>NUCLEOTIDE SEQUENCE</scope>
    <source>
        <strain evidence="8">Fl3</strain>
    </source>
</reference>
<dbReference type="InterPro" id="IPR001734">
    <property type="entry name" value="Na/solute_symporter"/>
</dbReference>
<feature type="transmembrane region" description="Helical" evidence="7">
    <location>
        <begin position="160"/>
        <end position="178"/>
    </location>
</feature>
<evidence type="ECO:0000256" key="6">
    <source>
        <dbReference type="RuleBase" id="RU362091"/>
    </source>
</evidence>